<dbReference type="Proteomes" id="UP000579523">
    <property type="component" value="Unassembled WGS sequence"/>
</dbReference>
<comment type="caution">
    <text evidence="2">The sequence shown here is derived from an EMBL/GenBank/DDBJ whole genome shotgun (WGS) entry which is preliminary data.</text>
</comment>
<protein>
    <submittedName>
        <fullName evidence="2">Uncharacterized protein</fullName>
    </submittedName>
</protein>
<feature type="chain" id="PRO_5038635804" evidence="1">
    <location>
        <begin position="25"/>
        <end position="45"/>
    </location>
</feature>
<evidence type="ECO:0000313" key="2">
    <source>
        <dbReference type="EMBL" id="MBB4902474.1"/>
    </source>
</evidence>
<sequence>MRKFILFVEFLAAVVFLLSLPSTCAPSGPPARQQVPCCNEVTCWC</sequence>
<feature type="signal peptide" evidence="1">
    <location>
        <begin position="1"/>
        <end position="24"/>
    </location>
</feature>
<organism evidence="2 3">
    <name type="scientific">Streptomyces griseomycini</name>
    <dbReference type="NCBI Taxonomy" id="66895"/>
    <lineage>
        <taxon>Bacteria</taxon>
        <taxon>Bacillati</taxon>
        <taxon>Actinomycetota</taxon>
        <taxon>Actinomycetes</taxon>
        <taxon>Kitasatosporales</taxon>
        <taxon>Streptomycetaceae</taxon>
        <taxon>Streptomyces</taxon>
    </lineage>
</organism>
<proteinExistence type="predicted"/>
<keyword evidence="3" id="KW-1185">Reference proteome</keyword>
<reference evidence="2 3" key="1">
    <citation type="submission" date="2020-08" db="EMBL/GenBank/DDBJ databases">
        <title>Genomic Encyclopedia of Type Strains, Phase III (KMG-III): the genomes of soil and plant-associated and newly described type strains.</title>
        <authorList>
            <person name="Whitman W."/>
        </authorList>
    </citation>
    <scope>NUCLEOTIDE SEQUENCE [LARGE SCALE GENOMIC DNA]</scope>
    <source>
        <strain evidence="2 3">CECT 3273</strain>
    </source>
</reference>
<dbReference type="EMBL" id="JACHJI010000016">
    <property type="protein sequence ID" value="MBB4902474.1"/>
    <property type="molecule type" value="Genomic_DNA"/>
</dbReference>
<gene>
    <name evidence="2" type="ORF">FHS37_006571</name>
</gene>
<name>A0A7W7VA16_9ACTN</name>
<accession>A0A7W7VA16</accession>
<evidence type="ECO:0000313" key="3">
    <source>
        <dbReference type="Proteomes" id="UP000579523"/>
    </source>
</evidence>
<keyword evidence="1" id="KW-0732">Signal</keyword>
<evidence type="ECO:0000256" key="1">
    <source>
        <dbReference type="SAM" id="SignalP"/>
    </source>
</evidence>
<dbReference type="AlphaFoldDB" id="A0A7W7VA16"/>